<name>A0A4R5ETA8_9RHOB</name>
<proteinExistence type="predicted"/>
<dbReference type="InterPro" id="IPR000120">
    <property type="entry name" value="Amidase"/>
</dbReference>
<dbReference type="GO" id="GO:0003824">
    <property type="term" value="F:catalytic activity"/>
    <property type="evidence" value="ECO:0007669"/>
    <property type="project" value="InterPro"/>
</dbReference>
<evidence type="ECO:0000313" key="3">
    <source>
        <dbReference type="EMBL" id="TDE37950.1"/>
    </source>
</evidence>
<dbReference type="PANTHER" id="PTHR11895:SF176">
    <property type="entry name" value="AMIDASE AMID-RELATED"/>
    <property type="match status" value="1"/>
</dbReference>
<gene>
    <name evidence="3" type="ORF">E1B25_11035</name>
</gene>
<comment type="caution">
    <text evidence="3">The sequence shown here is derived from an EMBL/GenBank/DDBJ whole genome shotgun (WGS) entry which is preliminary data.</text>
</comment>
<dbReference type="Pfam" id="PF01425">
    <property type="entry name" value="Amidase"/>
    <property type="match status" value="1"/>
</dbReference>
<reference evidence="3 4" key="1">
    <citation type="submission" date="2019-03" db="EMBL/GenBank/DDBJ databases">
        <authorList>
            <person name="Zhang S."/>
        </authorList>
    </citation>
    <scope>NUCLEOTIDE SEQUENCE [LARGE SCALE GENOMIC DNA]</scope>
    <source>
        <strain evidence="3 4">S4J41</strain>
    </source>
</reference>
<dbReference type="PROSITE" id="PS00571">
    <property type="entry name" value="AMIDASES"/>
    <property type="match status" value="1"/>
</dbReference>
<accession>A0A4R5ETA8</accession>
<dbReference type="OrthoDB" id="9777859at2"/>
<evidence type="ECO:0000259" key="2">
    <source>
        <dbReference type="Pfam" id="PF01425"/>
    </source>
</evidence>
<evidence type="ECO:0000256" key="1">
    <source>
        <dbReference type="SAM" id="MobiDB-lite"/>
    </source>
</evidence>
<feature type="region of interest" description="Disordered" evidence="1">
    <location>
        <begin position="1"/>
        <end position="60"/>
    </location>
</feature>
<dbReference type="InterPro" id="IPR023631">
    <property type="entry name" value="Amidase_dom"/>
</dbReference>
<protein>
    <submittedName>
        <fullName evidence="3">Amidase</fullName>
    </submittedName>
</protein>
<dbReference type="InterPro" id="IPR036928">
    <property type="entry name" value="AS_sf"/>
</dbReference>
<dbReference type="InterPro" id="IPR020556">
    <property type="entry name" value="Amidase_CS"/>
</dbReference>
<keyword evidence="4" id="KW-1185">Reference proteome</keyword>
<dbReference type="Gene3D" id="3.90.1300.10">
    <property type="entry name" value="Amidase signature (AS) domain"/>
    <property type="match status" value="1"/>
</dbReference>
<dbReference type="Proteomes" id="UP000294662">
    <property type="component" value="Unassembled WGS sequence"/>
</dbReference>
<evidence type="ECO:0000313" key="4">
    <source>
        <dbReference type="Proteomes" id="UP000294662"/>
    </source>
</evidence>
<dbReference type="EMBL" id="SMFP01000006">
    <property type="protein sequence ID" value="TDE37950.1"/>
    <property type="molecule type" value="Genomic_DNA"/>
</dbReference>
<dbReference type="PANTHER" id="PTHR11895">
    <property type="entry name" value="TRANSAMIDASE"/>
    <property type="match status" value="1"/>
</dbReference>
<sequence length="516" mass="52816">MRHGKTHGYSGRARFDANRGGDFAGSGRADHEGNHGAPFIAPRCGDSRSCGGRSKRGPDMSASIDQIAAARVQAADAEEQLAPYLAAAAAEPTIFSKVEAEDARAQARALDALAAKGQSAGPLHGVPLAHKDMYDRVGQVTGFGAKAGCGKLATATCTVLARLDAAGQVDIGRLRMSEFALGATGHNHHWGIPRNTIKPGAISGGSSSGAGAAVGAGLVRAALGSDTGGSIRLPAACNGVVGFKPTQGRAPVTGVMPLSFSQDTIGPLAATVAEARLVLSIIAGPDQIDPACRDVAPMRQRAKPLPAGLRVGFASGELLAPASARMTAAIEAVRSLLQAGGHATCDLDLDLLATLGEAANAIAMSEAAAVHADRLAAAPETYGDQLRTRLAQAVAIPGFAYVRARQIQRLARKDMFEKVFGTADLFIIPTLFDVPPTEADMNLGGAPGAAAMIGQLAHYTRPISVLGFPALSLPVAQTPEGPLSIQIVGPDWSEDLIADLGEWLETALASTFSSAG</sequence>
<feature type="domain" description="Amidase" evidence="2">
    <location>
        <begin position="90"/>
        <end position="496"/>
    </location>
</feature>
<dbReference type="SUPFAM" id="SSF75304">
    <property type="entry name" value="Amidase signature (AS) enzymes"/>
    <property type="match status" value="1"/>
</dbReference>
<organism evidence="3 4">
    <name type="scientific">Antarcticimicrobium sediminis</name>
    <dbReference type="NCBI Taxonomy" id="2546227"/>
    <lineage>
        <taxon>Bacteria</taxon>
        <taxon>Pseudomonadati</taxon>
        <taxon>Pseudomonadota</taxon>
        <taxon>Alphaproteobacteria</taxon>
        <taxon>Rhodobacterales</taxon>
        <taxon>Paracoccaceae</taxon>
        <taxon>Antarcticimicrobium</taxon>
    </lineage>
</organism>
<dbReference type="AlphaFoldDB" id="A0A4R5ETA8"/>